<name>J9FV59_9ZZZZ</name>
<organism evidence="1">
    <name type="scientific">gut metagenome</name>
    <dbReference type="NCBI Taxonomy" id="749906"/>
    <lineage>
        <taxon>unclassified sequences</taxon>
        <taxon>metagenomes</taxon>
        <taxon>organismal metagenomes</taxon>
    </lineage>
</organism>
<dbReference type="EMBL" id="AMCI01006959">
    <property type="protein sequence ID" value="EJW93462.1"/>
    <property type="molecule type" value="Genomic_DNA"/>
</dbReference>
<reference evidence="1" key="1">
    <citation type="journal article" date="2012" name="PLoS ONE">
        <title>Gene sets for utilization of primary and secondary nutrition supplies in the distal gut of endangered iberian lynx.</title>
        <authorList>
            <person name="Alcaide M."/>
            <person name="Messina E."/>
            <person name="Richter M."/>
            <person name="Bargiela R."/>
            <person name="Peplies J."/>
            <person name="Huws S.A."/>
            <person name="Newbold C.J."/>
            <person name="Golyshin P.N."/>
            <person name="Simon M.A."/>
            <person name="Lopez G."/>
            <person name="Yakimov M.M."/>
            <person name="Ferrer M."/>
        </authorList>
    </citation>
    <scope>NUCLEOTIDE SEQUENCE</scope>
</reference>
<evidence type="ECO:0000313" key="1">
    <source>
        <dbReference type="EMBL" id="EJW93462.1"/>
    </source>
</evidence>
<dbReference type="AlphaFoldDB" id="J9FV59"/>
<proteinExistence type="predicted"/>
<gene>
    <name evidence="1" type="ORF">EVA_18432</name>
</gene>
<sequence>MIRRILGVEILPEHLDATDALAIALCHYYQMISPLAGLKSSSDWKKFLADNPDRVLKA</sequence>
<accession>J9FV59</accession>
<comment type="caution">
    <text evidence="1">The sequence shown here is derived from an EMBL/GenBank/DDBJ whole genome shotgun (WGS) entry which is preliminary data.</text>
</comment>
<protein>
    <submittedName>
        <fullName evidence="1">Crossover junction endodeoxyribonuclease ruvc</fullName>
    </submittedName>
</protein>